<evidence type="ECO:0000256" key="8">
    <source>
        <dbReference type="ARBA" id="ARBA00023049"/>
    </source>
</evidence>
<evidence type="ECO:0000313" key="14">
    <source>
        <dbReference type="Proteomes" id="UP000039046"/>
    </source>
</evidence>
<dbReference type="PANTHER" id="PTHR47466:SF1">
    <property type="entry name" value="METALLOPROTEASE MEP1 (AFU_ORTHOLOGUE AFUA_1G07730)-RELATED"/>
    <property type="match status" value="1"/>
</dbReference>
<dbReference type="EMBL" id="CDHN01000001">
    <property type="protein sequence ID" value="CEJ81503.1"/>
    <property type="molecule type" value="Genomic_DNA"/>
</dbReference>
<keyword evidence="14" id="KW-1185">Reference proteome</keyword>
<dbReference type="GO" id="GO:0006508">
    <property type="term" value="P:proteolysis"/>
    <property type="evidence" value="ECO:0007669"/>
    <property type="project" value="UniProtKB-KW"/>
</dbReference>
<proteinExistence type="inferred from homology"/>
<organism evidence="13 14">
    <name type="scientific">[Torrubiella] hemipterigena</name>
    <dbReference type="NCBI Taxonomy" id="1531966"/>
    <lineage>
        <taxon>Eukaryota</taxon>
        <taxon>Fungi</taxon>
        <taxon>Dikarya</taxon>
        <taxon>Ascomycota</taxon>
        <taxon>Pezizomycotina</taxon>
        <taxon>Sordariomycetes</taxon>
        <taxon>Hypocreomycetidae</taxon>
        <taxon>Hypocreales</taxon>
        <taxon>Clavicipitaceae</taxon>
        <taxon>Clavicipitaceae incertae sedis</taxon>
        <taxon>'Torrubiella' clade</taxon>
    </lineage>
</organism>
<evidence type="ECO:0000256" key="7">
    <source>
        <dbReference type="ARBA" id="ARBA00022833"/>
    </source>
</evidence>
<dbReference type="InterPro" id="IPR024079">
    <property type="entry name" value="MetalloPept_cat_dom_sf"/>
</dbReference>
<keyword evidence="3" id="KW-0645">Protease</keyword>
<keyword evidence="7" id="KW-0862">Zinc</keyword>
<evidence type="ECO:0000256" key="1">
    <source>
        <dbReference type="ARBA" id="ARBA00003174"/>
    </source>
</evidence>
<dbReference type="Pfam" id="PF05572">
    <property type="entry name" value="Peptidase_M43"/>
    <property type="match status" value="1"/>
</dbReference>
<sequence length="279" mass="30946">MLARLALLITLGFASALDLWSAVPSCSTPKLTDEQRAVHAKFLAASRLGESAVSKRASISVDSYVHVVTESNSPSSYYLTMRILNAEFARSSFTFRLAEVDWLVKPEWARNQENNTMMTQLRKGSYRALNLYFLTDSSGGHVGYCSYPTDETQYWPIDGCIISAWTVPGNLSLYTGGDELSHGMSTVHEVGHWQNLMHTFEGDNCAGDGDLVDDTPAEASAPTEPCPTGRNTCSQASEDPIHNHMDYSHDSCKATNGYAFTDGQIRRMEESWYHYRSGK</sequence>
<dbReference type="PANTHER" id="PTHR47466">
    <property type="match status" value="1"/>
</dbReference>
<dbReference type="GO" id="GO:0008237">
    <property type="term" value="F:metallopeptidase activity"/>
    <property type="evidence" value="ECO:0007669"/>
    <property type="project" value="UniProtKB-KW"/>
</dbReference>
<feature type="signal peptide" evidence="11">
    <location>
        <begin position="1"/>
        <end position="16"/>
    </location>
</feature>
<dbReference type="InterPro" id="IPR008754">
    <property type="entry name" value="Peptidase_M43"/>
</dbReference>
<evidence type="ECO:0000256" key="2">
    <source>
        <dbReference type="ARBA" id="ARBA00008721"/>
    </source>
</evidence>
<dbReference type="CDD" id="cd04275">
    <property type="entry name" value="ZnMc_pappalysin_like"/>
    <property type="match status" value="1"/>
</dbReference>
<feature type="region of interest" description="Disordered" evidence="10">
    <location>
        <begin position="215"/>
        <end position="239"/>
    </location>
</feature>
<keyword evidence="9" id="KW-1015">Disulfide bond</keyword>
<protein>
    <recommendedName>
        <fullName evidence="12">Peptidase M43 pregnancy-associated plasma-A domain-containing protein</fullName>
    </recommendedName>
</protein>
<feature type="chain" id="PRO_5001979164" description="Peptidase M43 pregnancy-associated plasma-A domain-containing protein" evidence="11">
    <location>
        <begin position="17"/>
        <end position="279"/>
    </location>
</feature>
<feature type="domain" description="Peptidase M43 pregnancy-associated plasma-A" evidence="12">
    <location>
        <begin position="184"/>
        <end position="270"/>
    </location>
</feature>
<evidence type="ECO:0000313" key="13">
    <source>
        <dbReference type="EMBL" id="CEJ81503.1"/>
    </source>
</evidence>
<keyword evidence="6" id="KW-0378">Hydrolase</keyword>
<evidence type="ECO:0000256" key="5">
    <source>
        <dbReference type="ARBA" id="ARBA00022729"/>
    </source>
</evidence>
<dbReference type="SUPFAM" id="SSF55486">
    <property type="entry name" value="Metalloproteases ('zincins'), catalytic domain"/>
    <property type="match status" value="1"/>
</dbReference>
<keyword evidence="4" id="KW-0479">Metal-binding</keyword>
<dbReference type="HOGENOM" id="CLU_048726_0_0_1"/>
<dbReference type="Proteomes" id="UP000039046">
    <property type="component" value="Unassembled WGS sequence"/>
</dbReference>
<comment type="function">
    <text evidence="1">Secreted metalloproteinase that allows assimilation of proteinaceous substrates.</text>
</comment>
<comment type="similarity">
    <text evidence="2">Belongs to the peptidase M43B family.</text>
</comment>
<evidence type="ECO:0000256" key="6">
    <source>
        <dbReference type="ARBA" id="ARBA00022801"/>
    </source>
</evidence>
<evidence type="ECO:0000256" key="9">
    <source>
        <dbReference type="ARBA" id="ARBA00023157"/>
    </source>
</evidence>
<dbReference type="AlphaFoldDB" id="A0A0A1SMD7"/>
<keyword evidence="8" id="KW-0482">Metalloprotease</keyword>
<evidence type="ECO:0000256" key="4">
    <source>
        <dbReference type="ARBA" id="ARBA00022723"/>
    </source>
</evidence>
<evidence type="ECO:0000256" key="11">
    <source>
        <dbReference type="SAM" id="SignalP"/>
    </source>
</evidence>
<reference evidence="13 14" key="1">
    <citation type="journal article" date="2015" name="Genome Announc.">
        <title>Draft Genome Sequence and Gene Annotation of the Entomopathogenic Fungus Verticillium hemipterigenum.</title>
        <authorList>
            <person name="Horn F."/>
            <person name="Habel A."/>
            <person name="Scharf D.H."/>
            <person name="Dworschak J."/>
            <person name="Brakhage A.A."/>
            <person name="Guthke R."/>
            <person name="Hertweck C."/>
            <person name="Linde J."/>
        </authorList>
    </citation>
    <scope>NUCLEOTIDE SEQUENCE [LARGE SCALE GENOMIC DNA]</scope>
</reference>
<evidence type="ECO:0000259" key="12">
    <source>
        <dbReference type="Pfam" id="PF05572"/>
    </source>
</evidence>
<dbReference type="Gene3D" id="3.40.390.10">
    <property type="entry name" value="Collagenase (Catalytic Domain)"/>
    <property type="match status" value="1"/>
</dbReference>
<name>A0A0A1SMD7_9HYPO</name>
<dbReference type="OrthoDB" id="536211at2759"/>
<dbReference type="GO" id="GO:0046872">
    <property type="term" value="F:metal ion binding"/>
    <property type="evidence" value="ECO:0007669"/>
    <property type="project" value="UniProtKB-KW"/>
</dbReference>
<keyword evidence="5 11" id="KW-0732">Signal</keyword>
<gene>
    <name evidence="13" type="ORF">VHEMI01625</name>
</gene>
<evidence type="ECO:0000256" key="10">
    <source>
        <dbReference type="SAM" id="MobiDB-lite"/>
    </source>
</evidence>
<evidence type="ECO:0000256" key="3">
    <source>
        <dbReference type="ARBA" id="ARBA00022670"/>
    </source>
</evidence>
<accession>A0A0A1SMD7</accession>